<comment type="caution">
    <text evidence="6">The sequence shown here is derived from an EMBL/GenBank/DDBJ whole genome shotgun (WGS) entry which is preliminary data.</text>
</comment>
<sequence length="243" mass="27449">MKVLIVDDEPPARDRLRELLGRLPDHEPCGEAGNGADALRLAANLQPDIVLLDIQMPGLDGLEIARRLATLPHPPALIFVTAYSEHALDAFDTHAVAYLLKPVRLERLEQALISASRLNRAQLTSLTAEREETGRTHLRARLGQRLELIPLADVYYFQADQKYVVVRHRHGEALIEETLKTLERELGNRVIRTHRNALAMVAQIAGLEKTTDESTRLIFQEIPDRLEVSRRHLPAVRKCLKLL</sequence>
<feature type="modified residue" description="4-aspartylphosphate" evidence="3">
    <location>
        <position position="53"/>
    </location>
</feature>
<feature type="domain" description="HTH LytTR-type" evidence="5">
    <location>
        <begin position="138"/>
        <end position="242"/>
    </location>
</feature>
<evidence type="ECO:0000256" key="2">
    <source>
        <dbReference type="ARBA" id="ARBA00023125"/>
    </source>
</evidence>
<evidence type="ECO:0000256" key="1">
    <source>
        <dbReference type="ARBA" id="ARBA00023012"/>
    </source>
</evidence>
<keyword evidence="1" id="KW-0902">Two-component regulatory system</keyword>
<dbReference type="SMART" id="SM00850">
    <property type="entry name" value="LytTR"/>
    <property type="match status" value="1"/>
</dbReference>
<evidence type="ECO:0000259" key="4">
    <source>
        <dbReference type="PROSITE" id="PS50110"/>
    </source>
</evidence>
<dbReference type="InterPro" id="IPR039420">
    <property type="entry name" value="WalR-like"/>
</dbReference>
<evidence type="ECO:0000313" key="6">
    <source>
        <dbReference type="EMBL" id="NMQ17759.1"/>
    </source>
</evidence>
<evidence type="ECO:0000259" key="5">
    <source>
        <dbReference type="PROSITE" id="PS50930"/>
    </source>
</evidence>
<dbReference type="SUPFAM" id="SSF52172">
    <property type="entry name" value="CheY-like"/>
    <property type="match status" value="1"/>
</dbReference>
<keyword evidence="2" id="KW-0238">DNA-binding</keyword>
<feature type="domain" description="Response regulatory" evidence="4">
    <location>
        <begin position="2"/>
        <end position="116"/>
    </location>
</feature>
<accession>A0ABX1TI29</accession>
<dbReference type="Pfam" id="PF04397">
    <property type="entry name" value="LytTR"/>
    <property type="match status" value="1"/>
</dbReference>
<protein>
    <submittedName>
        <fullName evidence="6">Response regulator transcription factor</fullName>
    </submittedName>
</protein>
<organism evidence="6 7">
    <name type="scientific">Candidatus Competibacter phosphatis</name>
    <dbReference type="NCBI Taxonomy" id="221280"/>
    <lineage>
        <taxon>Bacteria</taxon>
        <taxon>Pseudomonadati</taxon>
        <taxon>Pseudomonadota</taxon>
        <taxon>Gammaproteobacteria</taxon>
        <taxon>Candidatus Competibacteraceae</taxon>
        <taxon>Candidatus Competibacter</taxon>
    </lineage>
</organism>
<dbReference type="Gene3D" id="2.40.50.1020">
    <property type="entry name" value="LytTr DNA-binding domain"/>
    <property type="match status" value="1"/>
</dbReference>
<dbReference type="PROSITE" id="PS50110">
    <property type="entry name" value="RESPONSE_REGULATORY"/>
    <property type="match status" value="1"/>
</dbReference>
<dbReference type="Proteomes" id="UP000760480">
    <property type="component" value="Unassembled WGS sequence"/>
</dbReference>
<keyword evidence="7" id="KW-1185">Reference proteome</keyword>
<dbReference type="InterPro" id="IPR007492">
    <property type="entry name" value="LytTR_DNA-bd_dom"/>
</dbReference>
<evidence type="ECO:0000313" key="7">
    <source>
        <dbReference type="Proteomes" id="UP000760480"/>
    </source>
</evidence>
<reference evidence="6 7" key="1">
    <citation type="submission" date="2019-03" db="EMBL/GenBank/DDBJ databases">
        <title>Metabolic reconstructions from genomes of highly enriched 'Candidatus Accumulibacter' and 'Candidatus Competibacter' bioreactor populations.</title>
        <authorList>
            <person name="Annavajhala M.K."/>
            <person name="Welles L."/>
            <person name="Abbas B."/>
            <person name="Sorokin D."/>
            <person name="Park H."/>
            <person name="Van Loosdrecht M."/>
            <person name="Chandran K."/>
        </authorList>
    </citation>
    <scope>NUCLEOTIDE SEQUENCE [LARGE SCALE GENOMIC DNA]</scope>
    <source>
        <strain evidence="6 7">SBR_G</strain>
    </source>
</reference>
<dbReference type="InterPro" id="IPR001789">
    <property type="entry name" value="Sig_transdc_resp-reg_receiver"/>
</dbReference>
<dbReference type="PANTHER" id="PTHR48111:SF3">
    <property type="entry name" value="TRANSCRIPTIONAL REGULATORY PROTEIN BTSR"/>
    <property type="match status" value="1"/>
</dbReference>
<dbReference type="Gene3D" id="3.40.50.2300">
    <property type="match status" value="1"/>
</dbReference>
<dbReference type="PROSITE" id="PS50930">
    <property type="entry name" value="HTH_LYTTR"/>
    <property type="match status" value="1"/>
</dbReference>
<name>A0ABX1TI29_9GAMM</name>
<dbReference type="RefSeq" id="WP_169247015.1">
    <property type="nucleotide sequence ID" value="NZ_SPMZ01000001.1"/>
</dbReference>
<dbReference type="SMART" id="SM00448">
    <property type="entry name" value="REC"/>
    <property type="match status" value="1"/>
</dbReference>
<evidence type="ECO:0000256" key="3">
    <source>
        <dbReference type="PROSITE-ProRule" id="PRU00169"/>
    </source>
</evidence>
<gene>
    <name evidence="6" type="ORF">E4P82_00190</name>
</gene>
<dbReference type="PANTHER" id="PTHR48111">
    <property type="entry name" value="REGULATOR OF RPOS"/>
    <property type="match status" value="1"/>
</dbReference>
<dbReference type="EMBL" id="SPMZ01000001">
    <property type="protein sequence ID" value="NMQ17759.1"/>
    <property type="molecule type" value="Genomic_DNA"/>
</dbReference>
<dbReference type="InterPro" id="IPR011006">
    <property type="entry name" value="CheY-like_superfamily"/>
</dbReference>
<keyword evidence="3" id="KW-0597">Phosphoprotein</keyword>
<dbReference type="Pfam" id="PF00072">
    <property type="entry name" value="Response_reg"/>
    <property type="match status" value="1"/>
</dbReference>
<proteinExistence type="predicted"/>